<feature type="region of interest" description="Disordered" evidence="1">
    <location>
        <begin position="64"/>
        <end position="83"/>
    </location>
</feature>
<dbReference type="EMBL" id="CAFBOL010000064">
    <property type="protein sequence ID" value="CAB5000710.1"/>
    <property type="molecule type" value="Genomic_DNA"/>
</dbReference>
<dbReference type="GO" id="GO:0003677">
    <property type="term" value="F:DNA binding"/>
    <property type="evidence" value="ECO:0007669"/>
    <property type="project" value="InterPro"/>
</dbReference>
<evidence type="ECO:0000313" key="8">
    <source>
        <dbReference type="EMBL" id="CAB5000710.1"/>
    </source>
</evidence>
<dbReference type="InterPro" id="IPR010982">
    <property type="entry name" value="Lambda_DNA-bd_dom_sf"/>
</dbReference>
<dbReference type="InterPro" id="IPR001387">
    <property type="entry name" value="Cro/C1-type_HTH"/>
</dbReference>
<evidence type="ECO:0000256" key="1">
    <source>
        <dbReference type="SAM" id="MobiDB-lite"/>
    </source>
</evidence>
<dbReference type="EMBL" id="CAESGF010000003">
    <property type="protein sequence ID" value="CAB4362968.1"/>
    <property type="molecule type" value="Genomic_DNA"/>
</dbReference>
<reference evidence="8" key="1">
    <citation type="submission" date="2020-05" db="EMBL/GenBank/DDBJ databases">
        <authorList>
            <person name="Chiriac C."/>
            <person name="Salcher M."/>
            <person name="Ghai R."/>
            <person name="Kavagutti S V."/>
        </authorList>
    </citation>
    <scope>NUCLEOTIDE SEQUENCE</scope>
</reference>
<dbReference type="EMBL" id="CAFBIY010000035">
    <property type="protein sequence ID" value="CAB4849238.1"/>
    <property type="molecule type" value="Genomic_DNA"/>
</dbReference>
<evidence type="ECO:0000259" key="2">
    <source>
        <dbReference type="PROSITE" id="PS50943"/>
    </source>
</evidence>
<dbReference type="SMART" id="SM00530">
    <property type="entry name" value="HTH_XRE"/>
    <property type="match status" value="1"/>
</dbReference>
<gene>
    <name evidence="4" type="ORF">UFOPK2656_00757</name>
    <name evidence="5" type="ORF">UFOPK3099_00966</name>
    <name evidence="6" type="ORF">UFOPK3267_00879</name>
    <name evidence="7" type="ORF">UFOPK3651_00795</name>
    <name evidence="8" type="ORF">UFOPK3931_02116</name>
    <name evidence="3" type="ORF">UFOPK4189_00755</name>
</gene>
<feature type="domain" description="HTH cro/C1-type" evidence="2">
    <location>
        <begin position="12"/>
        <end position="67"/>
    </location>
</feature>
<dbReference type="EMBL" id="CAEZYF010000003">
    <property type="protein sequence ID" value="CAB4712343.1"/>
    <property type="molecule type" value="Genomic_DNA"/>
</dbReference>
<dbReference type="Gene3D" id="1.10.260.40">
    <property type="entry name" value="lambda repressor-like DNA-binding domains"/>
    <property type="match status" value="1"/>
</dbReference>
<proteinExistence type="predicted"/>
<dbReference type="PROSITE" id="PS50943">
    <property type="entry name" value="HTH_CROC1"/>
    <property type="match status" value="1"/>
</dbReference>
<organism evidence="8">
    <name type="scientific">freshwater metagenome</name>
    <dbReference type="NCBI Taxonomy" id="449393"/>
    <lineage>
        <taxon>unclassified sequences</taxon>
        <taxon>metagenomes</taxon>
        <taxon>ecological metagenomes</taxon>
    </lineage>
</organism>
<protein>
    <submittedName>
        <fullName evidence="8">Unannotated protein</fullName>
    </submittedName>
</protein>
<evidence type="ECO:0000313" key="4">
    <source>
        <dbReference type="EMBL" id="CAB4712343.1"/>
    </source>
</evidence>
<dbReference type="SUPFAM" id="SSF47413">
    <property type="entry name" value="lambda repressor-like DNA-binding domains"/>
    <property type="match status" value="1"/>
</dbReference>
<dbReference type="Pfam" id="PF13560">
    <property type="entry name" value="HTH_31"/>
    <property type="match status" value="1"/>
</dbReference>
<sequence>MQDTQTSIGNVIAQYRQQRGWTQRQLGEQMGIGTSLVAKWEQGIRTPPHEWLVELDRVLGTTLGVDNQPTKRRRGPRPAAARSASVARDIPVGSAPVLVELTAEGVRVFHNDCELETVVVDVRAMDSAQASERVKRISELLLRSLDLPRPLADRVVRRLAEFG</sequence>
<name>A0A6J7P4Z1_9ZZZZ</name>
<dbReference type="CDD" id="cd00093">
    <property type="entry name" value="HTH_XRE"/>
    <property type="match status" value="1"/>
</dbReference>
<accession>A0A6J7P4Z1</accession>
<dbReference type="EMBL" id="CAFBMT010000003">
    <property type="protein sequence ID" value="CAB4919948.1"/>
    <property type="molecule type" value="Genomic_DNA"/>
</dbReference>
<evidence type="ECO:0000313" key="3">
    <source>
        <dbReference type="EMBL" id="CAB4362968.1"/>
    </source>
</evidence>
<evidence type="ECO:0000313" key="6">
    <source>
        <dbReference type="EMBL" id="CAB4849238.1"/>
    </source>
</evidence>
<dbReference type="AlphaFoldDB" id="A0A6J7P4Z1"/>
<evidence type="ECO:0000313" key="7">
    <source>
        <dbReference type="EMBL" id="CAB4919948.1"/>
    </source>
</evidence>
<evidence type="ECO:0000313" key="5">
    <source>
        <dbReference type="EMBL" id="CAB4814487.1"/>
    </source>
</evidence>
<dbReference type="EMBL" id="CAFAAV010000057">
    <property type="protein sequence ID" value="CAB4814487.1"/>
    <property type="molecule type" value="Genomic_DNA"/>
</dbReference>